<dbReference type="EMBL" id="AP028910">
    <property type="protein sequence ID" value="BES91060.1"/>
    <property type="molecule type" value="Genomic_DNA"/>
</dbReference>
<keyword evidence="1" id="KW-0175">Coiled coil</keyword>
<name>A0ABN7ABY9_9HEMI</name>
<dbReference type="Pfam" id="PF00078">
    <property type="entry name" value="RVT_1"/>
    <property type="match status" value="1"/>
</dbReference>
<gene>
    <name evidence="3" type="ORF">NTJ_02624</name>
    <name evidence="4" type="ORF">NTJ_03868</name>
</gene>
<feature type="domain" description="Reverse transcriptase" evidence="2">
    <location>
        <begin position="446"/>
        <end position="711"/>
    </location>
</feature>
<dbReference type="EMBL" id="AP028910">
    <property type="protein sequence ID" value="BES89816.1"/>
    <property type="molecule type" value="Genomic_DNA"/>
</dbReference>
<evidence type="ECO:0000313" key="5">
    <source>
        <dbReference type="Proteomes" id="UP001307889"/>
    </source>
</evidence>
<evidence type="ECO:0000259" key="2">
    <source>
        <dbReference type="PROSITE" id="PS50878"/>
    </source>
</evidence>
<dbReference type="SUPFAM" id="SSF56219">
    <property type="entry name" value="DNase I-like"/>
    <property type="match status" value="1"/>
</dbReference>
<keyword evidence="3" id="KW-0378">Hydrolase</keyword>
<dbReference type="PANTHER" id="PTHR36688:SF2">
    <property type="entry name" value="ENDONUCLEASE_EXONUCLEASE_PHOSPHATASE DOMAIN-CONTAINING PROTEIN"/>
    <property type="match status" value="1"/>
</dbReference>
<keyword evidence="5" id="KW-1185">Reference proteome</keyword>
<accession>A0ABN7ABY9</accession>
<dbReference type="CDD" id="cd01650">
    <property type="entry name" value="RT_nLTR_like"/>
    <property type="match status" value="1"/>
</dbReference>
<dbReference type="InterPro" id="IPR052560">
    <property type="entry name" value="RdDP_mobile_element"/>
</dbReference>
<sequence length="862" mass="99060">MLLTETKMSPQINFDMPGYKTYRADHPSGTREGGSAILIKNCIKHSEMPPIAKNVVQTARIKIKINHYDYIIGSFYSAPDRDERHLRLNDLWDVVREMGPKFLLGGDFNAKHPRWASATTNPRGRILLETALKFNLNVFHPLEPTHYPRNSRHAPDILDIFLGKDMNNLAGPAGVQHALSSDHYPVLINVNGLIPCTKRDSVIRNPFDWKRYSDILNEITDLSIPLRTPQDIDVAVSRLTHNIHYAATEAGTPNRPTTHRRYSHSPTHITDLLNVKRNARLQWERTKYPAHKTAYNRASLDLKNALSRLRDEENRNMLLQLEANNGSLFHKAKTLIKQPTTIPPLKQNGNWLCTPSEKAEAFAKNLTEQFSPNPSSMPEFHQTIEETITEPLDLSPFREHFTPNQVKNAINRTSPKKSPGSDGINQSLLKHLPRKTITMLTQIYNAMLRTTHFPQKWKHAEIVMIPKPLKPTQNPSSYRPISLLSIFSKLFERLLLPKLLPYFSPAIPDFQFGFRRQRSCEQQLHRLAEEILEAFENREVCQGLFLDTEKAFDRVWHPGLLYKIKPLLPDTYYRIIQSFLSNRTFHVKCDDACSSAQPIRASVPQGSVWGPILYLLYVGDIPTQRGTSSFMFADDHAVLARNSSGVAASTALQSLVDDVQEWTQMWRINMNNDKSCIATFTLRRKFQTLPVTMNNSPVPPANVVRYLGVHLQQRLTFDSHVSELVKRTRARINLLKPLMGPKSTLSLDYKRILYLTMIRPIWQYGCSVWGLACKSQIQRVQSQQNRALRMITGAPWFVRNSVLHRDLNIPEVQTTIENTMYRLRNQITDLNTPAFTELLRSWNRQLEPRRLKRKRTADISVP</sequence>
<dbReference type="Gene3D" id="3.60.10.10">
    <property type="entry name" value="Endonuclease/exonuclease/phosphatase"/>
    <property type="match status" value="1"/>
</dbReference>
<dbReference type="InterPro" id="IPR005135">
    <property type="entry name" value="Endo/exonuclease/phosphatase"/>
</dbReference>
<dbReference type="PANTHER" id="PTHR36688">
    <property type="entry name" value="ENDO/EXONUCLEASE/PHOSPHATASE DOMAIN-CONTAINING PROTEIN"/>
    <property type="match status" value="1"/>
</dbReference>
<evidence type="ECO:0000313" key="3">
    <source>
        <dbReference type="EMBL" id="BES89816.1"/>
    </source>
</evidence>
<feature type="coiled-coil region" evidence="1">
    <location>
        <begin position="295"/>
        <end position="322"/>
    </location>
</feature>
<evidence type="ECO:0000256" key="1">
    <source>
        <dbReference type="SAM" id="Coils"/>
    </source>
</evidence>
<reference evidence="3 5" key="1">
    <citation type="submission" date="2023-09" db="EMBL/GenBank/DDBJ databases">
        <title>Nesidiocoris tenuis whole genome shotgun sequence.</title>
        <authorList>
            <person name="Shibata T."/>
            <person name="Shimoda M."/>
            <person name="Kobayashi T."/>
            <person name="Uehara T."/>
        </authorList>
    </citation>
    <scope>NUCLEOTIDE SEQUENCE [LARGE SCALE GENOMIC DNA]</scope>
    <source>
        <strain evidence="3 5">Japan</strain>
    </source>
</reference>
<evidence type="ECO:0000313" key="4">
    <source>
        <dbReference type="EMBL" id="BES91060.1"/>
    </source>
</evidence>
<dbReference type="InterPro" id="IPR043502">
    <property type="entry name" value="DNA/RNA_pol_sf"/>
</dbReference>
<dbReference type="InterPro" id="IPR000477">
    <property type="entry name" value="RT_dom"/>
</dbReference>
<keyword evidence="3" id="KW-0540">Nuclease</keyword>
<dbReference type="GO" id="GO:0004519">
    <property type="term" value="F:endonuclease activity"/>
    <property type="evidence" value="ECO:0007669"/>
    <property type="project" value="UniProtKB-KW"/>
</dbReference>
<dbReference type="Proteomes" id="UP001307889">
    <property type="component" value="Chromosome 2"/>
</dbReference>
<dbReference type="Pfam" id="PF14529">
    <property type="entry name" value="Exo_endo_phos_2"/>
    <property type="match status" value="1"/>
</dbReference>
<dbReference type="PROSITE" id="PS50878">
    <property type="entry name" value="RT_POL"/>
    <property type="match status" value="1"/>
</dbReference>
<protein>
    <submittedName>
        <fullName evidence="3">Endonuclease/Exonuclease/phosphatase family</fullName>
    </submittedName>
</protein>
<proteinExistence type="predicted"/>
<dbReference type="SUPFAM" id="SSF56672">
    <property type="entry name" value="DNA/RNA polymerases"/>
    <property type="match status" value="1"/>
</dbReference>
<keyword evidence="3" id="KW-0255">Endonuclease</keyword>
<organism evidence="3 5">
    <name type="scientific">Nesidiocoris tenuis</name>
    <dbReference type="NCBI Taxonomy" id="355587"/>
    <lineage>
        <taxon>Eukaryota</taxon>
        <taxon>Metazoa</taxon>
        <taxon>Ecdysozoa</taxon>
        <taxon>Arthropoda</taxon>
        <taxon>Hexapoda</taxon>
        <taxon>Insecta</taxon>
        <taxon>Pterygota</taxon>
        <taxon>Neoptera</taxon>
        <taxon>Paraneoptera</taxon>
        <taxon>Hemiptera</taxon>
        <taxon>Heteroptera</taxon>
        <taxon>Panheteroptera</taxon>
        <taxon>Cimicomorpha</taxon>
        <taxon>Miridae</taxon>
        <taxon>Dicyphina</taxon>
        <taxon>Nesidiocoris</taxon>
    </lineage>
</organism>
<reference evidence="3" key="2">
    <citation type="submission" date="2023-09" db="EMBL/GenBank/DDBJ databases">
        <authorList>
            <consortium name="Insect Design Technology Group"/>
            <person name="Shibata T."/>
            <person name="Kobayashi T."/>
            <person name="Uehara T."/>
        </authorList>
    </citation>
    <scope>NUCLEOTIDE SEQUENCE</scope>
    <source>
        <strain evidence="3">Japan</strain>
    </source>
</reference>
<dbReference type="InterPro" id="IPR036691">
    <property type="entry name" value="Endo/exonu/phosph_ase_sf"/>
</dbReference>